<evidence type="ECO:0000313" key="4">
    <source>
        <dbReference type="Proteomes" id="UP001549162"/>
    </source>
</evidence>
<evidence type="ECO:0000256" key="1">
    <source>
        <dbReference type="SAM" id="Coils"/>
    </source>
</evidence>
<dbReference type="RefSeq" id="WP_354367640.1">
    <property type="nucleotide sequence ID" value="NZ_JBEPMA010000004.1"/>
</dbReference>
<keyword evidence="2" id="KW-1133">Transmembrane helix</keyword>
<keyword evidence="2" id="KW-0472">Membrane</keyword>
<organism evidence="3 4">
    <name type="scientific">Peptoniphilus olsenii</name>
    <dbReference type="NCBI Taxonomy" id="411570"/>
    <lineage>
        <taxon>Bacteria</taxon>
        <taxon>Bacillati</taxon>
        <taxon>Bacillota</taxon>
        <taxon>Tissierellia</taxon>
        <taxon>Tissierellales</taxon>
        <taxon>Peptoniphilaceae</taxon>
        <taxon>Peptoniphilus</taxon>
    </lineage>
</organism>
<feature type="transmembrane region" description="Helical" evidence="2">
    <location>
        <begin position="70"/>
        <end position="90"/>
    </location>
</feature>
<evidence type="ECO:0000256" key="2">
    <source>
        <dbReference type="SAM" id="Phobius"/>
    </source>
</evidence>
<evidence type="ECO:0008006" key="5">
    <source>
        <dbReference type="Google" id="ProtNLM"/>
    </source>
</evidence>
<keyword evidence="2" id="KW-0812">Transmembrane</keyword>
<gene>
    <name evidence="3" type="ORF">ABID14_000939</name>
</gene>
<sequence length="96" mass="11440">MKIQKIYNIIWIIKGGYYISLRILYGLLVCLLINDMYQRKKLKEIEKEIEELENEDIKIALELNFRMNRLLYKNSFIIAGILFIIGVFVAKQIDLL</sequence>
<protein>
    <recommendedName>
        <fullName evidence="5">DUF3899 domain-containing protein</fullName>
    </recommendedName>
</protein>
<comment type="caution">
    <text evidence="3">The sequence shown here is derived from an EMBL/GenBank/DDBJ whole genome shotgun (WGS) entry which is preliminary data.</text>
</comment>
<reference evidence="3 4" key="1">
    <citation type="submission" date="2024-06" db="EMBL/GenBank/DDBJ databases">
        <title>Genomic Encyclopedia of Type Strains, Phase IV (KMG-IV): sequencing the most valuable type-strain genomes for metagenomic binning, comparative biology and taxonomic classification.</title>
        <authorList>
            <person name="Goeker M."/>
        </authorList>
    </citation>
    <scope>NUCLEOTIDE SEQUENCE [LARGE SCALE GENOMIC DNA]</scope>
    <source>
        <strain evidence="3 4">DSM 21460</strain>
    </source>
</reference>
<name>A0ABV2J952_9FIRM</name>
<accession>A0ABV2J952</accession>
<keyword evidence="4" id="KW-1185">Reference proteome</keyword>
<dbReference type="Proteomes" id="UP001549162">
    <property type="component" value="Unassembled WGS sequence"/>
</dbReference>
<feature type="transmembrane region" description="Helical" evidence="2">
    <location>
        <begin position="6"/>
        <end position="33"/>
    </location>
</feature>
<proteinExistence type="predicted"/>
<evidence type="ECO:0000313" key="3">
    <source>
        <dbReference type="EMBL" id="MET3617310.1"/>
    </source>
</evidence>
<dbReference type="EMBL" id="JBEPMA010000004">
    <property type="protein sequence ID" value="MET3617310.1"/>
    <property type="molecule type" value="Genomic_DNA"/>
</dbReference>
<feature type="coiled-coil region" evidence="1">
    <location>
        <begin position="35"/>
        <end position="62"/>
    </location>
</feature>
<keyword evidence="1" id="KW-0175">Coiled coil</keyword>